<organism evidence="2 3">
    <name type="scientific">Nonomuraea typhae</name>
    <dbReference type="NCBI Taxonomy" id="2603600"/>
    <lineage>
        <taxon>Bacteria</taxon>
        <taxon>Bacillati</taxon>
        <taxon>Actinomycetota</taxon>
        <taxon>Actinomycetes</taxon>
        <taxon>Streptosporangiales</taxon>
        <taxon>Streptosporangiaceae</taxon>
        <taxon>Nonomuraea</taxon>
    </lineage>
</organism>
<dbReference type="InterPro" id="IPR018704">
    <property type="entry name" value="SecYEG/CpoB_TPR"/>
</dbReference>
<sequence>MAGAVEAFQLAAASGDTRHSVPAALHLWILQSEVGDSRAVDEAYLLAVDVLAQKRAYEDMPVAQKSLGLGTHIACYQREFVQSARRALHRSVNSEDPVSVSLAAMGLAGLEMQDLEVTYGYADVSAAKAVIKRSLLRVIDSGLPDYVVVAAKWLASISEQTGDVDLARIALRAAMDSGNSEDACHAVSRVGRLFKREGQTEEAITAMRFVVENSQTGLARLASEDLGDLLTAQGDTEGARAAYHRARERER</sequence>
<dbReference type="RefSeq" id="WP_397089477.1">
    <property type="nucleotide sequence ID" value="NZ_JBITGY010000012.1"/>
</dbReference>
<evidence type="ECO:0000259" key="1">
    <source>
        <dbReference type="Pfam" id="PF09976"/>
    </source>
</evidence>
<protein>
    <submittedName>
        <fullName evidence="2">Tetratricopeptide repeat protein</fullName>
    </submittedName>
</protein>
<evidence type="ECO:0000313" key="3">
    <source>
        <dbReference type="Proteomes" id="UP001612741"/>
    </source>
</evidence>
<dbReference type="Gene3D" id="1.25.40.10">
    <property type="entry name" value="Tetratricopeptide repeat domain"/>
    <property type="match status" value="1"/>
</dbReference>
<dbReference type="Pfam" id="PF09976">
    <property type="entry name" value="TPR_21"/>
    <property type="match status" value="1"/>
</dbReference>
<reference evidence="2 3" key="1">
    <citation type="submission" date="2024-10" db="EMBL/GenBank/DDBJ databases">
        <title>The Natural Products Discovery Center: Release of the First 8490 Sequenced Strains for Exploring Actinobacteria Biosynthetic Diversity.</title>
        <authorList>
            <person name="Kalkreuter E."/>
            <person name="Kautsar S.A."/>
            <person name="Yang D."/>
            <person name="Bader C.D."/>
            <person name="Teijaro C.N."/>
            <person name="Fluegel L."/>
            <person name="Davis C.M."/>
            <person name="Simpson J.R."/>
            <person name="Lauterbach L."/>
            <person name="Steele A.D."/>
            <person name="Gui C."/>
            <person name="Meng S."/>
            <person name="Li G."/>
            <person name="Viehrig K."/>
            <person name="Ye F."/>
            <person name="Su P."/>
            <person name="Kiefer A.F."/>
            <person name="Nichols A."/>
            <person name="Cepeda A.J."/>
            <person name="Yan W."/>
            <person name="Fan B."/>
            <person name="Jiang Y."/>
            <person name="Adhikari A."/>
            <person name="Zheng C.-J."/>
            <person name="Schuster L."/>
            <person name="Cowan T.M."/>
            <person name="Smanski M.J."/>
            <person name="Chevrette M.G."/>
            <person name="De Carvalho L.P.S."/>
            <person name="Shen B."/>
        </authorList>
    </citation>
    <scope>NUCLEOTIDE SEQUENCE [LARGE SCALE GENOMIC DNA]</scope>
    <source>
        <strain evidence="2 3">NPDC050545</strain>
    </source>
</reference>
<dbReference type="InterPro" id="IPR011990">
    <property type="entry name" value="TPR-like_helical_dom_sf"/>
</dbReference>
<accession>A0ABW7Z7A2</accession>
<dbReference type="SUPFAM" id="SSF48452">
    <property type="entry name" value="TPR-like"/>
    <property type="match status" value="1"/>
</dbReference>
<evidence type="ECO:0000313" key="2">
    <source>
        <dbReference type="EMBL" id="MFI6503720.1"/>
    </source>
</evidence>
<dbReference type="EMBL" id="JBITGY010000012">
    <property type="protein sequence ID" value="MFI6503720.1"/>
    <property type="molecule type" value="Genomic_DNA"/>
</dbReference>
<dbReference type="Proteomes" id="UP001612741">
    <property type="component" value="Unassembled WGS sequence"/>
</dbReference>
<feature type="domain" description="Ancillary SecYEG translocon subunit/Cell division coordinator CpoB TPR" evidence="1">
    <location>
        <begin position="146"/>
        <end position="248"/>
    </location>
</feature>
<proteinExistence type="predicted"/>
<comment type="caution">
    <text evidence="2">The sequence shown here is derived from an EMBL/GenBank/DDBJ whole genome shotgun (WGS) entry which is preliminary data.</text>
</comment>
<keyword evidence="3" id="KW-1185">Reference proteome</keyword>
<gene>
    <name evidence="2" type="ORF">ACIBG2_40490</name>
</gene>
<name>A0ABW7Z7A2_9ACTN</name>